<dbReference type="InterPro" id="IPR027417">
    <property type="entry name" value="P-loop_NTPase"/>
</dbReference>
<dbReference type="Gene3D" id="1.10.8.430">
    <property type="entry name" value="Helical domain of apoptotic protease-activating factors"/>
    <property type="match status" value="1"/>
</dbReference>
<accession>A0A2P2MJP1</accession>
<dbReference type="GO" id="GO:0043531">
    <property type="term" value="F:ADP binding"/>
    <property type="evidence" value="ECO:0007669"/>
    <property type="project" value="InterPro"/>
</dbReference>
<reference evidence="1" key="1">
    <citation type="submission" date="2018-02" db="EMBL/GenBank/DDBJ databases">
        <title>Rhizophora mucronata_Transcriptome.</title>
        <authorList>
            <person name="Meera S.P."/>
            <person name="Sreeshan A."/>
            <person name="Augustine A."/>
        </authorList>
    </citation>
    <scope>NUCLEOTIDE SEQUENCE</scope>
    <source>
        <tissue evidence="1">Leaf</tissue>
    </source>
</reference>
<organism evidence="1">
    <name type="scientific">Rhizophora mucronata</name>
    <name type="common">Asiatic mangrove</name>
    <dbReference type="NCBI Taxonomy" id="61149"/>
    <lineage>
        <taxon>Eukaryota</taxon>
        <taxon>Viridiplantae</taxon>
        <taxon>Streptophyta</taxon>
        <taxon>Embryophyta</taxon>
        <taxon>Tracheophyta</taxon>
        <taxon>Spermatophyta</taxon>
        <taxon>Magnoliopsida</taxon>
        <taxon>eudicotyledons</taxon>
        <taxon>Gunneridae</taxon>
        <taxon>Pentapetalae</taxon>
        <taxon>rosids</taxon>
        <taxon>fabids</taxon>
        <taxon>Malpighiales</taxon>
        <taxon>Rhizophoraceae</taxon>
        <taxon>Rhizophora</taxon>
    </lineage>
</organism>
<proteinExistence type="predicted"/>
<dbReference type="EMBL" id="GGEC01049931">
    <property type="protein sequence ID" value="MBX30415.1"/>
    <property type="molecule type" value="Transcribed_RNA"/>
</dbReference>
<protein>
    <submittedName>
        <fullName evidence="1">Uncharacterized protein MANES_04G135600</fullName>
    </submittedName>
</protein>
<dbReference type="SUPFAM" id="SSF52540">
    <property type="entry name" value="P-loop containing nucleoside triphosphate hydrolases"/>
    <property type="match status" value="1"/>
</dbReference>
<dbReference type="InterPro" id="IPR042197">
    <property type="entry name" value="Apaf_helical"/>
</dbReference>
<dbReference type="AlphaFoldDB" id="A0A2P2MJP1"/>
<name>A0A2P2MJP1_RHIMU</name>
<evidence type="ECO:0000313" key="1">
    <source>
        <dbReference type="EMBL" id="MBX30415.1"/>
    </source>
</evidence>
<sequence length="59" mass="6927">MKCKGLPLAAKALGGTLRFRNTREQWQKILDSEMWELEEAQKKVFPALWLSYFDLTPEL</sequence>